<keyword evidence="2" id="KW-1185">Reference proteome</keyword>
<gene>
    <name evidence="1" type="ORF">SCALIN_C17_0070</name>
</gene>
<accession>A0A286TYS8</accession>
<reference evidence="2" key="1">
    <citation type="journal article" date="2017" name="Environ. Microbiol. Rep.">
        <title>Genetic Diversity of Marine Anaerobic Ammonium-Oxidizing Bacteria as Revealed by Genomic and Proteomic Analyses of 'Candidatus Scalindua japonica'.</title>
        <authorList>
            <person name="Oshiki M."/>
            <person name="Mizuto K."/>
            <person name="Kimura Z."/>
            <person name="Kindaichi T."/>
            <person name="Satoh H."/>
            <person name="Okabe S."/>
        </authorList>
    </citation>
    <scope>NUCLEOTIDE SEQUENCE [LARGE SCALE GENOMIC DNA]</scope>
    <source>
        <strain evidence="2">husup-a2</strain>
    </source>
</reference>
<proteinExistence type="predicted"/>
<dbReference type="InterPro" id="IPR014985">
    <property type="entry name" value="WbqC"/>
</dbReference>
<evidence type="ECO:0000313" key="2">
    <source>
        <dbReference type="Proteomes" id="UP000218542"/>
    </source>
</evidence>
<dbReference type="Pfam" id="PF08889">
    <property type="entry name" value="WbqC"/>
    <property type="match status" value="1"/>
</dbReference>
<dbReference type="OrthoDB" id="3611744at2"/>
<organism evidence="1 2">
    <name type="scientific">Candidatus Scalindua japonica</name>
    <dbReference type="NCBI Taxonomy" id="1284222"/>
    <lineage>
        <taxon>Bacteria</taxon>
        <taxon>Pseudomonadati</taxon>
        <taxon>Planctomycetota</taxon>
        <taxon>Candidatus Brocadiia</taxon>
        <taxon>Candidatus Brocadiales</taxon>
        <taxon>Candidatus Scalinduaceae</taxon>
        <taxon>Candidatus Scalindua</taxon>
    </lineage>
</organism>
<dbReference type="AlphaFoldDB" id="A0A286TYS8"/>
<evidence type="ECO:0000313" key="1">
    <source>
        <dbReference type="EMBL" id="GAX61037.1"/>
    </source>
</evidence>
<comment type="caution">
    <text evidence="1">The sequence shown here is derived from an EMBL/GenBank/DDBJ whole genome shotgun (WGS) entry which is preliminary data.</text>
</comment>
<dbReference type="EMBL" id="BAOS01000017">
    <property type="protein sequence ID" value="GAX61037.1"/>
    <property type="molecule type" value="Genomic_DNA"/>
</dbReference>
<sequence length="59" mass="6850">MSLELFDKEGIEVIFQDFKHPVYNQLFATFELYLSTLDLLFNCGENGLEIVRGNYGKKT</sequence>
<protein>
    <submittedName>
        <fullName evidence="1">WbqC-like family protein</fullName>
    </submittedName>
</protein>
<name>A0A286TYS8_9BACT</name>
<dbReference type="Proteomes" id="UP000218542">
    <property type="component" value="Unassembled WGS sequence"/>
</dbReference>